<dbReference type="CDD" id="cd07822">
    <property type="entry name" value="SRPBCC_4"/>
    <property type="match status" value="1"/>
</dbReference>
<reference evidence="1" key="1">
    <citation type="submission" date="2008-01" db="EMBL/GenBank/DDBJ databases">
        <title>Complete sequence of chromosome of Caulobacter sp. K31.</title>
        <authorList>
            <consortium name="US DOE Joint Genome Institute"/>
            <person name="Copeland A."/>
            <person name="Lucas S."/>
            <person name="Lapidus A."/>
            <person name="Barry K."/>
            <person name="Glavina del Rio T."/>
            <person name="Dalin E."/>
            <person name="Tice H."/>
            <person name="Pitluck S."/>
            <person name="Bruce D."/>
            <person name="Goodwin L."/>
            <person name="Thompson L.S."/>
            <person name="Brettin T."/>
            <person name="Detter J.C."/>
            <person name="Han C."/>
            <person name="Schmutz J."/>
            <person name="Larimer F."/>
            <person name="Land M."/>
            <person name="Hauser L."/>
            <person name="Kyrpides N."/>
            <person name="Kim E."/>
            <person name="Stephens C."/>
            <person name="Richardson P."/>
        </authorList>
    </citation>
    <scope>NUCLEOTIDE SEQUENCE [LARGE SCALE GENOMIC DNA]</scope>
    <source>
        <strain evidence="1">K31</strain>
    </source>
</reference>
<dbReference type="PANTHER" id="PTHR36166">
    <property type="entry name" value="CHROMOSOME 9, WHOLE GENOME SHOTGUN SEQUENCE"/>
    <property type="match status" value="1"/>
</dbReference>
<evidence type="ECO:0000313" key="1">
    <source>
        <dbReference type="EMBL" id="ABZ73648.1"/>
    </source>
</evidence>
<dbReference type="KEGG" id="cak:Caul_4528"/>
<dbReference type="STRING" id="366602.Caul_4528"/>
<name>B0T100_CAUSK</name>
<dbReference type="PANTHER" id="PTHR36166:SF1">
    <property type="entry name" value="SRPBCC DOMAIN-CONTAINING PROTEIN"/>
    <property type="match status" value="1"/>
</dbReference>
<organism evidence="1">
    <name type="scientific">Caulobacter sp. (strain K31)</name>
    <dbReference type="NCBI Taxonomy" id="366602"/>
    <lineage>
        <taxon>Bacteria</taxon>
        <taxon>Pseudomonadati</taxon>
        <taxon>Pseudomonadota</taxon>
        <taxon>Alphaproteobacteria</taxon>
        <taxon>Caulobacterales</taxon>
        <taxon>Caulobacteraceae</taxon>
        <taxon>Caulobacter</taxon>
    </lineage>
</organism>
<dbReference type="AlphaFoldDB" id="B0T100"/>
<sequence length="156" mass="18184">MQRAVEHRTGVKAPAEIVWEVISDFSTWRDWNPVHPRMEGEMRIGTILTVDLVHGEGQITTIQPVVQDWVPFEQLHWRTKRLRGFVTAIRYLEIENMGPQNSTFSNGELFMGPLVRWVGRDERRRLRAAYTRMGEAVRDRAEALWSQRQANPISTT</sequence>
<dbReference type="SUPFAM" id="SSF55961">
    <property type="entry name" value="Bet v1-like"/>
    <property type="match status" value="1"/>
</dbReference>
<protein>
    <recommendedName>
        <fullName evidence="2">Cyclase/dehydrase</fullName>
    </recommendedName>
</protein>
<dbReference type="eggNOG" id="COG3832">
    <property type="taxonomic scope" value="Bacteria"/>
</dbReference>
<dbReference type="EMBL" id="CP000927">
    <property type="protein sequence ID" value="ABZ73648.1"/>
    <property type="molecule type" value="Genomic_DNA"/>
</dbReference>
<evidence type="ECO:0008006" key="2">
    <source>
        <dbReference type="Google" id="ProtNLM"/>
    </source>
</evidence>
<dbReference type="Pfam" id="PF10604">
    <property type="entry name" value="Polyketide_cyc2"/>
    <property type="match status" value="1"/>
</dbReference>
<gene>
    <name evidence="1" type="ordered locus">Caul_4528</name>
</gene>
<dbReference type="HOGENOM" id="CLU_069867_4_0_5"/>
<accession>B0T100</accession>
<proteinExistence type="predicted"/>
<dbReference type="InterPro" id="IPR019587">
    <property type="entry name" value="Polyketide_cyclase/dehydratase"/>
</dbReference>
<dbReference type="OrthoDB" id="7566055at2"/>
<dbReference type="Gene3D" id="3.30.530.20">
    <property type="match status" value="1"/>
</dbReference>
<dbReference type="InterPro" id="IPR023393">
    <property type="entry name" value="START-like_dom_sf"/>
</dbReference>